<evidence type="ECO:0000256" key="1">
    <source>
        <dbReference type="ARBA" id="ARBA00000799"/>
    </source>
</evidence>
<dbReference type="InterPro" id="IPR005801">
    <property type="entry name" value="ADC_synthase"/>
</dbReference>
<dbReference type="InterPro" id="IPR015890">
    <property type="entry name" value="Chorismate_C"/>
</dbReference>
<evidence type="ECO:0000256" key="2">
    <source>
        <dbReference type="ARBA" id="ARBA00005297"/>
    </source>
</evidence>
<dbReference type="RefSeq" id="WP_330647093.1">
    <property type="nucleotide sequence ID" value="NZ_CP135444.1"/>
</dbReference>
<dbReference type="EC" id="5.4.4.2" evidence="3"/>
<evidence type="ECO:0000313" key="8">
    <source>
        <dbReference type="Proteomes" id="UP001623290"/>
    </source>
</evidence>
<dbReference type="Gene3D" id="3.60.120.10">
    <property type="entry name" value="Anthranilate synthase"/>
    <property type="match status" value="1"/>
</dbReference>
<name>A0ABZ1E3P7_9RHOB</name>
<feature type="domain" description="Chorismate-utilising enzyme C-terminal" evidence="6">
    <location>
        <begin position="92"/>
        <end position="359"/>
    </location>
</feature>
<proteinExistence type="inferred from homology"/>
<keyword evidence="4 7" id="KW-0413">Isomerase</keyword>
<geneLocation type="plasmid" evidence="7 8">
    <name>unnamed1</name>
</geneLocation>
<dbReference type="SUPFAM" id="SSF56322">
    <property type="entry name" value="ADC synthase"/>
    <property type="match status" value="1"/>
</dbReference>
<evidence type="ECO:0000259" key="6">
    <source>
        <dbReference type="Pfam" id="PF00425"/>
    </source>
</evidence>
<sequence length="373" mass="39894">MNDALLAQGVPLVLGDVTGQIDTAWQGTIAAFAKNGVPQSKGRCAGVFPFTPTDPGWLYALAPAERPPAVTAQVPSPPQAQSGAWQFSPAPEVYGAAVEHAVEQLRSYETPLQKVVLARALDYRTAAPVDPMAVARRLGQDPHVTSYALPVPQIRSGKTADAQGDMRWLVGATPELLLDKKGAAVMSHPLAGSAPRSADPVEDRHRAEALLVSTKDLAEHRYVVEYIHDILAPYCHNLTRPQTPALQKTASMWHLGTRISGVLRDADLPCLALLGKLHPTPAVAGTPLRPALDLISRLEPEPRGFYAGTVGWLENERDGTWYVTLRCAMIEGCMARLHAGAGIVPDSTAAAEIAETQAKFIAMSDALGIDLTH</sequence>
<dbReference type="Pfam" id="PF00425">
    <property type="entry name" value="Chorismate_bind"/>
    <property type="match status" value="1"/>
</dbReference>
<dbReference type="PANTHER" id="PTHR42839:SF2">
    <property type="entry name" value="ISOCHORISMATE SYNTHASE ENTC"/>
    <property type="match status" value="1"/>
</dbReference>
<accession>A0ABZ1E3P7</accession>
<evidence type="ECO:0000313" key="7">
    <source>
        <dbReference type="EMBL" id="WRY35320.1"/>
    </source>
</evidence>
<keyword evidence="8" id="KW-1185">Reference proteome</keyword>
<dbReference type="PANTHER" id="PTHR42839">
    <property type="entry name" value="ISOCHORISMATE SYNTHASE ENTC"/>
    <property type="match status" value="1"/>
</dbReference>
<dbReference type="Proteomes" id="UP001623290">
    <property type="component" value="Plasmid unnamed1"/>
</dbReference>
<evidence type="ECO:0000256" key="3">
    <source>
        <dbReference type="ARBA" id="ARBA00012824"/>
    </source>
</evidence>
<evidence type="ECO:0000256" key="5">
    <source>
        <dbReference type="ARBA" id="ARBA00041564"/>
    </source>
</evidence>
<dbReference type="NCBIfam" id="TIGR00543">
    <property type="entry name" value="isochor_syn"/>
    <property type="match status" value="1"/>
</dbReference>
<comment type="similarity">
    <text evidence="2">Belongs to the isochorismate synthase family.</text>
</comment>
<protein>
    <recommendedName>
        <fullName evidence="3">isochorismate synthase</fullName>
        <ecNumber evidence="3">5.4.4.2</ecNumber>
    </recommendedName>
    <alternativeName>
        <fullName evidence="5">Isochorismate mutase</fullName>
    </alternativeName>
</protein>
<keyword evidence="7" id="KW-0614">Plasmid</keyword>
<dbReference type="InterPro" id="IPR004561">
    <property type="entry name" value="IsoChor_synthase"/>
</dbReference>
<gene>
    <name evidence="7" type="ORF">RPE78_13770</name>
</gene>
<dbReference type="GO" id="GO:0008909">
    <property type="term" value="F:isochorismate synthase activity"/>
    <property type="evidence" value="ECO:0007669"/>
    <property type="project" value="UniProtKB-EC"/>
</dbReference>
<evidence type="ECO:0000256" key="4">
    <source>
        <dbReference type="ARBA" id="ARBA00023235"/>
    </source>
</evidence>
<dbReference type="EMBL" id="CP135444">
    <property type="protein sequence ID" value="WRY35320.1"/>
    <property type="molecule type" value="Genomic_DNA"/>
</dbReference>
<comment type="catalytic activity">
    <reaction evidence="1">
        <text>chorismate = isochorismate</text>
        <dbReference type="Rhea" id="RHEA:18985"/>
        <dbReference type="ChEBI" id="CHEBI:29748"/>
        <dbReference type="ChEBI" id="CHEBI:29780"/>
        <dbReference type="EC" id="5.4.4.2"/>
    </reaction>
</comment>
<reference evidence="7 8" key="1">
    <citation type="submission" date="2023-09" db="EMBL/GenBank/DDBJ databases">
        <title>Thioclava shenzhenensis sp. nov., a multidrug resistant bacteria-antagonizing species isolated from coastal seawater.</title>
        <authorList>
            <person name="Long M."/>
        </authorList>
    </citation>
    <scope>NUCLEOTIDE SEQUENCE [LARGE SCALE GENOMIC DNA]</scope>
    <source>
        <strain evidence="7 8">FTW29</strain>
        <plasmid evidence="7 8">unnamed1</plasmid>
    </source>
</reference>
<organism evidence="7 8">
    <name type="scientific">Thioclava litoralis</name>
    <dbReference type="NCBI Taxonomy" id="3076557"/>
    <lineage>
        <taxon>Bacteria</taxon>
        <taxon>Pseudomonadati</taxon>
        <taxon>Pseudomonadota</taxon>
        <taxon>Alphaproteobacteria</taxon>
        <taxon>Rhodobacterales</taxon>
        <taxon>Paracoccaceae</taxon>
        <taxon>Thioclava</taxon>
    </lineage>
</organism>